<evidence type="ECO:0000313" key="13">
    <source>
        <dbReference type="RefSeq" id="XP_048318724.2"/>
    </source>
</evidence>
<organism evidence="12 13">
    <name type="scientific">Ziziphus jujuba</name>
    <name type="common">Chinese jujube</name>
    <name type="synonym">Ziziphus sativa</name>
    <dbReference type="NCBI Taxonomy" id="326968"/>
    <lineage>
        <taxon>Eukaryota</taxon>
        <taxon>Viridiplantae</taxon>
        <taxon>Streptophyta</taxon>
        <taxon>Embryophyta</taxon>
        <taxon>Tracheophyta</taxon>
        <taxon>Spermatophyta</taxon>
        <taxon>Magnoliopsida</taxon>
        <taxon>eudicotyledons</taxon>
        <taxon>Gunneridae</taxon>
        <taxon>Pentapetalae</taxon>
        <taxon>rosids</taxon>
        <taxon>fabids</taxon>
        <taxon>Rosales</taxon>
        <taxon>Rhamnaceae</taxon>
        <taxon>Paliureae</taxon>
        <taxon>Ziziphus</taxon>
    </lineage>
</organism>
<protein>
    <submittedName>
        <fullName evidence="13">Phosphate transporter PHO1 homolog 1</fullName>
    </submittedName>
</protein>
<accession>A0ABM3I1I8</accession>
<dbReference type="CDD" id="cd14476">
    <property type="entry name" value="SPX_PHO1_like"/>
    <property type="match status" value="1"/>
</dbReference>
<dbReference type="Pfam" id="PF03124">
    <property type="entry name" value="EXS"/>
    <property type="match status" value="1"/>
</dbReference>
<dbReference type="PROSITE" id="PS51380">
    <property type="entry name" value="EXS"/>
    <property type="match status" value="1"/>
</dbReference>
<dbReference type="PANTHER" id="PTHR48477:SF1">
    <property type="entry name" value="PHOSPHATE TRANSPORTER PHO1"/>
    <property type="match status" value="1"/>
</dbReference>
<name>A0ABM3I1I8_ZIZJJ</name>
<feature type="region of interest" description="Disordered" evidence="8">
    <location>
        <begin position="179"/>
        <end position="229"/>
    </location>
</feature>
<evidence type="ECO:0000313" key="12">
    <source>
        <dbReference type="Proteomes" id="UP001652623"/>
    </source>
</evidence>
<feature type="domain" description="EXS" evidence="10">
    <location>
        <begin position="602"/>
        <end position="793"/>
    </location>
</feature>
<evidence type="ECO:0000256" key="2">
    <source>
        <dbReference type="ARBA" id="ARBA00009665"/>
    </source>
</evidence>
<dbReference type="InterPro" id="IPR004331">
    <property type="entry name" value="SPX_dom"/>
</dbReference>
<dbReference type="PANTHER" id="PTHR48477">
    <property type="entry name" value="PHOSPHATE TRANSPORTER PHO1"/>
    <property type="match status" value="1"/>
</dbReference>
<feature type="transmembrane region" description="Helical" evidence="9">
    <location>
        <begin position="517"/>
        <end position="538"/>
    </location>
</feature>
<dbReference type="RefSeq" id="XP_048318724.2">
    <property type="nucleotide sequence ID" value="XM_048462767.2"/>
</dbReference>
<dbReference type="Proteomes" id="UP001652623">
    <property type="component" value="Chromosome 12"/>
</dbReference>
<evidence type="ECO:0000256" key="1">
    <source>
        <dbReference type="ARBA" id="ARBA00004127"/>
    </source>
</evidence>
<keyword evidence="3" id="KW-0813">Transport</keyword>
<comment type="similarity">
    <text evidence="2">Belongs to the SYG1 (TC 2.A.94) family.</text>
</comment>
<feature type="transmembrane region" description="Helical" evidence="9">
    <location>
        <begin position="396"/>
        <end position="417"/>
    </location>
</feature>
<dbReference type="PROSITE" id="PS51382">
    <property type="entry name" value="SPX"/>
    <property type="match status" value="1"/>
</dbReference>
<gene>
    <name evidence="13" type="primary">LOC107429560</name>
</gene>
<dbReference type="GeneID" id="107429560"/>
<dbReference type="InterPro" id="IPR052486">
    <property type="entry name" value="PHO1"/>
</dbReference>
<evidence type="ECO:0000259" key="11">
    <source>
        <dbReference type="PROSITE" id="PS51382"/>
    </source>
</evidence>
<dbReference type="Pfam" id="PF03105">
    <property type="entry name" value="SPX"/>
    <property type="match status" value="1"/>
</dbReference>
<feature type="transmembrane region" description="Helical" evidence="9">
    <location>
        <begin position="481"/>
        <end position="505"/>
    </location>
</feature>
<evidence type="ECO:0000256" key="5">
    <source>
        <dbReference type="ARBA" id="ARBA00022692"/>
    </source>
</evidence>
<keyword evidence="5 9" id="KW-0812">Transmembrane</keyword>
<keyword evidence="7 9" id="KW-0472">Membrane</keyword>
<evidence type="ECO:0000256" key="8">
    <source>
        <dbReference type="SAM" id="MobiDB-lite"/>
    </source>
</evidence>
<dbReference type="InterPro" id="IPR004342">
    <property type="entry name" value="EXS_C"/>
</dbReference>
<reference evidence="13" key="1">
    <citation type="submission" date="2025-08" db="UniProtKB">
        <authorList>
            <consortium name="RefSeq"/>
        </authorList>
    </citation>
    <scope>IDENTIFICATION</scope>
    <source>
        <tissue evidence="13">Seedling</tissue>
    </source>
</reference>
<keyword evidence="4" id="KW-0592">Phosphate transport</keyword>
<sequence length="793" mass="92137">MVKFSKQFEGQLVPEWKEAFVDYWKLKKELKKIHLLNSTTNNTPNKHQNNSLSNTFLTSLRNLSLFGPQHRDHEIIHVHKKLASSASKGDTYETELLEHFADTDAAKEFFACLDFQLNKVNQFYKTKEKEFLDRGESLKKQLEILIEVKTAFKQQRGNGPSAQDDSKEDASISCTISCEEDSVRGKTEQEQMQDNNSMDDSERNDEAPYTDSPRSDSVGKSMSMRGEDGRLRTLSGRVFNCQGKNLKIKIPLTTPSRTFSAISYLVWDDLVNQNSKKCDPESRKLHVNKTKLHHAEKMIRGAFVELYKGLGYLKTYRHLNMLAFIKILKKFDKVTGKQVLPSYLKVVESSYFDSSDKAINLQDEVEDLFIKYFAEEDRRKAMKYLKPHQHKESHSVTFFIGLFTGCFIALFTGYVIMAHITGLYRSQPNSVYMETAYPVLSMFSLLFLHVFLYGCNIFAWRKARINYSFIFELTPTKELNYRDAFLICTTSMTVVVGVMFVHLSLLTKGYSYSQVQVIPGLLLLVFLLLLVCPFNIVYRSSRYCFLRVIRNIVLSPLYKVVMLDFFMADQLCSQVPMLRNLEYIACYYITGSYKTQDYGYCMRAKHYRDLAYAVSFLPYYWRAMQCARRWFDEGQTSHLVNLGKYVSAMLAAGAKVAYEKESNAGWLCLVVIMSSAATLYQLYWDFVKDWGLLQMDSKNPWLRNDLMLRRKIIYYLSMGLNLILRLAWLQTVLHSNFEHVDYRVTGLFLAALEVIRRGMWNFYRLENEHLNNAGKFRAVKTVPLPFHEVDEED</sequence>
<evidence type="ECO:0000256" key="7">
    <source>
        <dbReference type="ARBA" id="ARBA00023136"/>
    </source>
</evidence>
<feature type="transmembrane region" description="Helical" evidence="9">
    <location>
        <begin position="712"/>
        <end position="733"/>
    </location>
</feature>
<feature type="transmembrane region" description="Helical" evidence="9">
    <location>
        <begin position="664"/>
        <end position="683"/>
    </location>
</feature>
<keyword evidence="12" id="KW-1185">Reference proteome</keyword>
<evidence type="ECO:0000259" key="10">
    <source>
        <dbReference type="PROSITE" id="PS51380"/>
    </source>
</evidence>
<feature type="domain" description="SPX" evidence="11">
    <location>
        <begin position="2"/>
        <end position="345"/>
    </location>
</feature>
<evidence type="ECO:0000256" key="4">
    <source>
        <dbReference type="ARBA" id="ARBA00022592"/>
    </source>
</evidence>
<evidence type="ECO:0000256" key="6">
    <source>
        <dbReference type="ARBA" id="ARBA00022989"/>
    </source>
</evidence>
<keyword evidence="6 9" id="KW-1133">Transmembrane helix</keyword>
<evidence type="ECO:0000256" key="9">
    <source>
        <dbReference type="SAM" id="Phobius"/>
    </source>
</evidence>
<evidence type="ECO:0000256" key="3">
    <source>
        <dbReference type="ARBA" id="ARBA00022448"/>
    </source>
</evidence>
<dbReference type="InterPro" id="IPR034092">
    <property type="entry name" value="PHO1_SPX"/>
</dbReference>
<comment type="subcellular location">
    <subcellularLocation>
        <location evidence="1">Endomembrane system</location>
        <topology evidence="1">Multi-pass membrane protein</topology>
    </subcellularLocation>
</comment>
<proteinExistence type="inferred from homology"/>
<feature type="transmembrane region" description="Helical" evidence="9">
    <location>
        <begin position="437"/>
        <end position="460"/>
    </location>
</feature>